<dbReference type="OrthoDB" id="9808976at2"/>
<sequence length="389" mass="45043">MAAFRFPGDQFRGCTMHVHDNLWALRERWQAAQRDRGYVYQTWEWNHTWQQTIGQAQGVRPYVMELRDAAGRMLALWPMGIYRRGRLRVLDFLGDVVTDYRAPLYASAFVLDLQPAVFEALWRAMVRSVPGIDLVSLRRMPQTLEGESRRANPMARLAGTRHTENGYAARLPESMEAFRKRLPTRMVADMRRSARRLEEVAPVRIATHHDADARAAVFLALAEQKSRRWRESGSRDLFAEPGYLDFYRTLAFGPETRARVSLCSLSAGEEIVATHWGACYRGRHYWILPTYAAGEWSRYSSGRMLMAAMIERSIEEGCGIFDLTVGEEAYKRDWTDHTLPLYEWHHARTLAGRVVLARQRLRAWARNQPGLRRMVQRLRTLARRSTGGR</sequence>
<organism evidence="2 3">
    <name type="scientific">Bordetella genomosp. 13</name>
    <dbReference type="NCBI Taxonomy" id="463040"/>
    <lineage>
        <taxon>Bacteria</taxon>
        <taxon>Pseudomonadati</taxon>
        <taxon>Pseudomonadota</taxon>
        <taxon>Betaproteobacteria</taxon>
        <taxon>Burkholderiales</taxon>
        <taxon>Alcaligenaceae</taxon>
        <taxon>Bordetella</taxon>
    </lineage>
</organism>
<dbReference type="SUPFAM" id="SSF55729">
    <property type="entry name" value="Acyl-CoA N-acyltransferases (Nat)"/>
    <property type="match status" value="1"/>
</dbReference>
<dbReference type="Pfam" id="PF13480">
    <property type="entry name" value="Acetyltransf_6"/>
    <property type="match status" value="1"/>
</dbReference>
<gene>
    <name evidence="2" type="ORF">CAL15_23925</name>
</gene>
<accession>A0A1W6ZIM2</accession>
<dbReference type="RefSeq" id="WP_086080791.1">
    <property type="nucleotide sequence ID" value="NZ_CP021111.1"/>
</dbReference>
<keyword evidence="3" id="KW-1185">Reference proteome</keyword>
<dbReference type="InterPro" id="IPR016181">
    <property type="entry name" value="Acyl_CoA_acyltransferase"/>
</dbReference>
<feature type="domain" description="BioF2-like acetyltransferase" evidence="1">
    <location>
        <begin position="188"/>
        <end position="332"/>
    </location>
</feature>
<dbReference type="KEGG" id="bgm:CAL15_23925"/>
<protein>
    <recommendedName>
        <fullName evidence="1">BioF2-like acetyltransferase domain-containing protein</fullName>
    </recommendedName>
</protein>
<dbReference type="EMBL" id="CP021111">
    <property type="protein sequence ID" value="ARP97152.1"/>
    <property type="molecule type" value="Genomic_DNA"/>
</dbReference>
<proteinExistence type="predicted"/>
<evidence type="ECO:0000313" key="2">
    <source>
        <dbReference type="EMBL" id="ARP97152.1"/>
    </source>
</evidence>
<dbReference type="Proteomes" id="UP000194161">
    <property type="component" value="Chromosome"/>
</dbReference>
<dbReference type="InterPro" id="IPR038740">
    <property type="entry name" value="BioF2-like_GNAT_dom"/>
</dbReference>
<dbReference type="Gene3D" id="3.40.630.30">
    <property type="match status" value="1"/>
</dbReference>
<dbReference type="STRING" id="463040.CAL15_23925"/>
<evidence type="ECO:0000259" key="1">
    <source>
        <dbReference type="Pfam" id="PF13480"/>
    </source>
</evidence>
<reference evidence="2 3" key="1">
    <citation type="submission" date="2017-05" db="EMBL/GenBank/DDBJ databases">
        <title>Complete and WGS of Bordetella genogroups.</title>
        <authorList>
            <person name="Spilker T."/>
            <person name="LiPuma J."/>
        </authorList>
    </citation>
    <scope>NUCLEOTIDE SEQUENCE [LARGE SCALE GENOMIC DNA]</scope>
    <source>
        <strain evidence="2 3">AU7206</strain>
    </source>
</reference>
<evidence type="ECO:0000313" key="3">
    <source>
        <dbReference type="Proteomes" id="UP000194161"/>
    </source>
</evidence>
<name>A0A1W6ZIM2_9BORD</name>
<dbReference type="AlphaFoldDB" id="A0A1W6ZIM2"/>